<dbReference type="KEGG" id="tet:TTHERM_01014690"/>
<keyword evidence="1" id="KW-0472">Membrane</keyword>
<gene>
    <name evidence="2" type="ORF">TTHERM_01014690</name>
</gene>
<evidence type="ECO:0000313" key="2">
    <source>
        <dbReference type="EMBL" id="EAR83152.2"/>
    </source>
</evidence>
<dbReference type="GeneID" id="7830089"/>
<dbReference type="SUPFAM" id="SSF81901">
    <property type="entry name" value="HCP-like"/>
    <property type="match status" value="3"/>
</dbReference>
<evidence type="ECO:0000313" key="3">
    <source>
        <dbReference type="Proteomes" id="UP000009168"/>
    </source>
</evidence>
<dbReference type="InParanoid" id="Q22CW7"/>
<dbReference type="InterPro" id="IPR019734">
    <property type="entry name" value="TPR_rpt"/>
</dbReference>
<dbReference type="EMBL" id="GG662521">
    <property type="protein sequence ID" value="EAR83152.2"/>
    <property type="molecule type" value="Genomic_DNA"/>
</dbReference>
<keyword evidence="1" id="KW-1133">Transmembrane helix</keyword>
<feature type="transmembrane region" description="Helical" evidence="1">
    <location>
        <begin position="15"/>
        <end position="38"/>
    </location>
</feature>
<sequence>MNERHYLNYLSDFKIINIFFICLIYQDIIFIQNCYLFLHKKYRILLDPKVQQQAQNLIIFYFYLNQIPNVTKVYHSELNISLTKKQQSIYQFKNIKLIKLLNKISLDKMQVQDFSENNLQRVFKKLIQEGKFQEALILCESYISNKKCIYYSYLLIVQLYFENLSEPLKAKETLLKMIEHDQNQEEAYGLLGYYYRNFEKDYQKAEEYYLKSVEVNPTYVKGLNNLGFFYNNVKQDYEKASIYYDRVLKIDKEGQGEVMSLAIKNILMFYNNKVKDSKKCEAICDQLFEKHKKEMDEELIEFVKATYKNKNKLSKLEKVIEYQIELNPDDKSLKDELEETQTINQKLHLIEKKMIEMLEKDNKNEQILKTLIDFYRDQMVDDEKAQKIYELALQKYPESAYYLNDYATFTIINFKDYDKAESLLKRVQPSDPQFKASRQNLITLYSAITKNYDKLEQYLLRLIEIDDVDNQQNYEDLIGYYRNIRNEKKAKEVYISYKKKFLPEAFEQQLKCNQELMDILETRNTSDHLENLVKCLTITGQFTEIEKSYEKYLKKNQNDVQQWIKYAQFLTNEIESLDKAENAYKEALQFNSNDQHLAQQIYEFYFCDMQNEEKIEKFLIDYIEKNKNDQNQIQNAFAFFLKQGKKDLSQKYHELFYKNRKDNKDIKMVYPARYFFNHKKK</sequence>
<dbReference type="AlphaFoldDB" id="Q22CW7"/>
<dbReference type="InterPro" id="IPR006597">
    <property type="entry name" value="Sel1-like"/>
</dbReference>
<dbReference type="SMART" id="SM00671">
    <property type="entry name" value="SEL1"/>
    <property type="match status" value="2"/>
</dbReference>
<organism evidence="2 3">
    <name type="scientific">Tetrahymena thermophila (strain SB210)</name>
    <dbReference type="NCBI Taxonomy" id="312017"/>
    <lineage>
        <taxon>Eukaryota</taxon>
        <taxon>Sar</taxon>
        <taxon>Alveolata</taxon>
        <taxon>Ciliophora</taxon>
        <taxon>Intramacronucleata</taxon>
        <taxon>Oligohymenophorea</taxon>
        <taxon>Hymenostomatida</taxon>
        <taxon>Tetrahymenina</taxon>
        <taxon>Tetrahymenidae</taxon>
        <taxon>Tetrahymena</taxon>
    </lineage>
</organism>
<dbReference type="RefSeq" id="XP_001030815.2">
    <property type="nucleotide sequence ID" value="XM_001030815.2"/>
</dbReference>
<dbReference type="Proteomes" id="UP000009168">
    <property type="component" value="Unassembled WGS sequence"/>
</dbReference>
<dbReference type="InterPro" id="IPR003107">
    <property type="entry name" value="HAT"/>
</dbReference>
<dbReference type="HOGENOM" id="CLU_480219_0_0_1"/>
<proteinExistence type="predicted"/>
<dbReference type="Gene3D" id="1.25.40.10">
    <property type="entry name" value="Tetratricopeptide repeat domain"/>
    <property type="match status" value="3"/>
</dbReference>
<dbReference type="InterPro" id="IPR011990">
    <property type="entry name" value="TPR-like_helical_dom_sf"/>
</dbReference>
<accession>Q22CW7</accession>
<evidence type="ECO:0000256" key="1">
    <source>
        <dbReference type="SAM" id="Phobius"/>
    </source>
</evidence>
<dbReference type="OrthoDB" id="1936594at2759"/>
<keyword evidence="1" id="KW-0812">Transmembrane</keyword>
<protein>
    <submittedName>
        <fullName evidence="2">Tetratricopeptide repeat protein</fullName>
    </submittedName>
</protein>
<keyword evidence="3" id="KW-1185">Reference proteome</keyword>
<name>Q22CW7_TETTS</name>
<dbReference type="SMART" id="SM00028">
    <property type="entry name" value="TPR"/>
    <property type="match status" value="2"/>
</dbReference>
<reference evidence="3" key="1">
    <citation type="journal article" date="2006" name="PLoS Biol.">
        <title>Macronuclear genome sequence of the ciliate Tetrahymena thermophila, a model eukaryote.</title>
        <authorList>
            <person name="Eisen J.A."/>
            <person name="Coyne R.S."/>
            <person name="Wu M."/>
            <person name="Wu D."/>
            <person name="Thiagarajan M."/>
            <person name="Wortman J.R."/>
            <person name="Badger J.H."/>
            <person name="Ren Q."/>
            <person name="Amedeo P."/>
            <person name="Jones K.M."/>
            <person name="Tallon L.J."/>
            <person name="Delcher A.L."/>
            <person name="Salzberg S.L."/>
            <person name="Silva J.C."/>
            <person name="Haas B.J."/>
            <person name="Majoros W.H."/>
            <person name="Farzad M."/>
            <person name="Carlton J.M."/>
            <person name="Smith R.K. Jr."/>
            <person name="Garg J."/>
            <person name="Pearlman R.E."/>
            <person name="Karrer K.M."/>
            <person name="Sun L."/>
            <person name="Manning G."/>
            <person name="Elde N.C."/>
            <person name="Turkewitz A.P."/>
            <person name="Asai D.J."/>
            <person name="Wilkes D.E."/>
            <person name="Wang Y."/>
            <person name="Cai H."/>
            <person name="Collins K."/>
            <person name="Stewart B.A."/>
            <person name="Lee S.R."/>
            <person name="Wilamowska K."/>
            <person name="Weinberg Z."/>
            <person name="Ruzzo W.L."/>
            <person name="Wloga D."/>
            <person name="Gaertig J."/>
            <person name="Frankel J."/>
            <person name="Tsao C.-C."/>
            <person name="Gorovsky M.A."/>
            <person name="Keeling P.J."/>
            <person name="Waller R.F."/>
            <person name="Patron N.J."/>
            <person name="Cherry J.M."/>
            <person name="Stover N.A."/>
            <person name="Krieger C.J."/>
            <person name="del Toro C."/>
            <person name="Ryder H.F."/>
            <person name="Williamson S.C."/>
            <person name="Barbeau R.A."/>
            <person name="Hamilton E.P."/>
            <person name="Orias E."/>
        </authorList>
    </citation>
    <scope>NUCLEOTIDE SEQUENCE [LARGE SCALE GENOMIC DNA]</scope>
    <source>
        <strain evidence="3">SB210</strain>
    </source>
</reference>
<dbReference type="GO" id="GO:0006396">
    <property type="term" value="P:RNA processing"/>
    <property type="evidence" value="ECO:0007669"/>
    <property type="project" value="InterPro"/>
</dbReference>
<dbReference type="SMART" id="SM00386">
    <property type="entry name" value="HAT"/>
    <property type="match status" value="3"/>
</dbReference>